<evidence type="ECO:0000313" key="3">
    <source>
        <dbReference type="Proteomes" id="UP000298517"/>
    </source>
</evidence>
<dbReference type="EMBL" id="SNQI01000003">
    <property type="protein sequence ID" value="TEW74118.1"/>
    <property type="molecule type" value="Genomic_DNA"/>
</dbReference>
<keyword evidence="1" id="KW-0812">Transmembrane</keyword>
<organism evidence="2 3">
    <name type="scientific">Gramella jeungdoensis</name>
    <dbReference type="NCBI Taxonomy" id="708091"/>
    <lineage>
        <taxon>Bacteria</taxon>
        <taxon>Pseudomonadati</taxon>
        <taxon>Bacteroidota</taxon>
        <taxon>Flavobacteriia</taxon>
        <taxon>Flavobacteriales</taxon>
        <taxon>Flavobacteriaceae</taxon>
        <taxon>Christiangramia</taxon>
    </lineage>
</organism>
<keyword evidence="3" id="KW-1185">Reference proteome</keyword>
<evidence type="ECO:0000313" key="2">
    <source>
        <dbReference type="EMBL" id="TEW74118.1"/>
    </source>
</evidence>
<feature type="transmembrane region" description="Helical" evidence="1">
    <location>
        <begin position="29"/>
        <end position="51"/>
    </location>
</feature>
<comment type="caution">
    <text evidence="2">The sequence shown here is derived from an EMBL/GenBank/DDBJ whole genome shotgun (WGS) entry which is preliminary data.</text>
</comment>
<dbReference type="AlphaFoldDB" id="A0A4Y8ATT9"/>
<evidence type="ECO:0000256" key="1">
    <source>
        <dbReference type="SAM" id="Phobius"/>
    </source>
</evidence>
<dbReference type="RefSeq" id="WP_134248516.1">
    <property type="nucleotide sequence ID" value="NZ_SNQI01000003.1"/>
</dbReference>
<dbReference type="Proteomes" id="UP000298517">
    <property type="component" value="Unassembled WGS sequence"/>
</dbReference>
<keyword evidence="1" id="KW-0472">Membrane</keyword>
<gene>
    <name evidence="2" type="ORF">E2488_11645</name>
</gene>
<proteinExistence type="predicted"/>
<dbReference type="OrthoDB" id="1376449at2"/>
<sequence>MQNQQINFSNDREISFTISIKKKSKFARIILIFTFLIFLIMPVIFLIDMIIERAELKIGIFFSFTLLWGFAYYMFRVIAWNQFGKEIFTIEKDKIKYYSDFKYFKDSFKEIDNVDLKIELENIGYIEDNLGVLSIKNETDSLKSVIKVPIPELNELIKKIKTTPNN</sequence>
<keyword evidence="1" id="KW-1133">Transmembrane helix</keyword>
<feature type="transmembrane region" description="Helical" evidence="1">
    <location>
        <begin position="57"/>
        <end position="75"/>
    </location>
</feature>
<protein>
    <recommendedName>
        <fullName evidence="4">DUF304 domain-containing protein</fullName>
    </recommendedName>
</protein>
<reference evidence="2 3" key="1">
    <citation type="journal article" date="2011" name="J. Microbiol.">
        <title>Gramella jeungdoensis sp. nov., isolated from a solar saltern in Korea.</title>
        <authorList>
            <person name="Joung Y."/>
            <person name="Kim H."/>
            <person name="Jang T."/>
            <person name="Ahn T.S."/>
            <person name="Joh K."/>
        </authorList>
    </citation>
    <scope>NUCLEOTIDE SEQUENCE [LARGE SCALE GENOMIC DNA]</scope>
    <source>
        <strain evidence="2 3">KCTC 23123</strain>
    </source>
</reference>
<evidence type="ECO:0008006" key="4">
    <source>
        <dbReference type="Google" id="ProtNLM"/>
    </source>
</evidence>
<name>A0A4Y8ATT9_9FLAO</name>
<accession>A0A4Y8ATT9</accession>